<evidence type="ECO:0000313" key="1">
    <source>
        <dbReference type="EMBL" id="RXK53796.1"/>
    </source>
</evidence>
<evidence type="ECO:0000313" key="2">
    <source>
        <dbReference type="Proteomes" id="UP000290218"/>
    </source>
</evidence>
<keyword evidence="2" id="KW-1185">Reference proteome</keyword>
<dbReference type="EMBL" id="SDHX01000002">
    <property type="protein sequence ID" value="RXK53796.1"/>
    <property type="molecule type" value="Genomic_DNA"/>
</dbReference>
<comment type="caution">
    <text evidence="1">The sequence shown here is derived from an EMBL/GenBank/DDBJ whole genome shotgun (WGS) entry which is preliminary data.</text>
</comment>
<dbReference type="RefSeq" id="WP_129049828.1">
    <property type="nucleotide sequence ID" value="NZ_SDHX01000002.1"/>
</dbReference>
<organism evidence="1 2">
    <name type="scientific">Oleiharenicola lentus</name>
    <dbReference type="NCBI Taxonomy" id="2508720"/>
    <lineage>
        <taxon>Bacteria</taxon>
        <taxon>Pseudomonadati</taxon>
        <taxon>Verrucomicrobiota</taxon>
        <taxon>Opitutia</taxon>
        <taxon>Opitutales</taxon>
        <taxon>Opitutaceae</taxon>
        <taxon>Oleiharenicola</taxon>
    </lineage>
</organism>
<sequence length="234" mass="25165">MPKAPEPPPTYVAAVSLLGHGAGAVKNLAGFRKPHHTVPDAVNAVTTAFLGKLCAAELTEEGEDYFQRAKAALGYKRADLSLDVTSPVAVLTAKDFTLEIAYALERDDPAAFRITRTLHSLRDGELVHREEFDRLFAGTFSTIVFTLAKGVKVEAVIDAIEARPADDPLKVSYPSDCRHCVLTVEGVAAEVVCDGATLEMRFPRAGSPREMIAAFLAVRSAFALTKDRVLAGLL</sequence>
<dbReference type="AlphaFoldDB" id="A0A4V1M651"/>
<protein>
    <submittedName>
        <fullName evidence="1">Uncharacterized protein</fullName>
    </submittedName>
</protein>
<dbReference type="OrthoDB" id="192612at2"/>
<name>A0A4V1M651_9BACT</name>
<proteinExistence type="predicted"/>
<dbReference type="Proteomes" id="UP000290218">
    <property type="component" value="Unassembled WGS sequence"/>
</dbReference>
<accession>A0A4V1M651</accession>
<gene>
    <name evidence="1" type="ORF">ESB00_19125</name>
</gene>
<reference evidence="1 2" key="1">
    <citation type="submission" date="2019-01" db="EMBL/GenBank/DDBJ databases">
        <title>Lacunisphaera sp. strain TWA-58.</title>
        <authorList>
            <person name="Chen W.-M."/>
        </authorList>
    </citation>
    <scope>NUCLEOTIDE SEQUENCE [LARGE SCALE GENOMIC DNA]</scope>
    <source>
        <strain evidence="1 2">TWA-58</strain>
    </source>
</reference>